<evidence type="ECO:0000313" key="2">
    <source>
        <dbReference type="EMBL" id="KAF9608877.1"/>
    </source>
</evidence>
<name>A0A835I3B3_9MAGN</name>
<dbReference type="AlphaFoldDB" id="A0A835I3B3"/>
<dbReference type="EMBL" id="JADFTS010000004">
    <property type="protein sequence ID" value="KAF9608877.1"/>
    <property type="molecule type" value="Genomic_DNA"/>
</dbReference>
<comment type="caution">
    <text evidence="2">The sequence shown here is derived from an EMBL/GenBank/DDBJ whole genome shotgun (WGS) entry which is preliminary data.</text>
</comment>
<evidence type="ECO:0000256" key="1">
    <source>
        <dbReference type="SAM" id="MobiDB-lite"/>
    </source>
</evidence>
<keyword evidence="3" id="KW-1185">Reference proteome</keyword>
<feature type="region of interest" description="Disordered" evidence="1">
    <location>
        <begin position="1"/>
        <end position="36"/>
    </location>
</feature>
<dbReference type="OrthoDB" id="749289at2759"/>
<sequence>MAFTLSSKTNHSEKQNKINNNSVDQEEEPEIQPTITRHLYLKPTHSTETLEKDAVLRRIRHCKRVNKVQNALQAMFGSPFSGGSTVDKTWLEDAFSAP</sequence>
<dbReference type="PANTHER" id="PTHR35324:SF4">
    <property type="entry name" value="EXPRESSED PROTEIN"/>
    <property type="match status" value="1"/>
</dbReference>
<dbReference type="PANTHER" id="PTHR35324">
    <property type="entry name" value="BNAA08G03750D PROTEIN"/>
    <property type="match status" value="1"/>
</dbReference>
<proteinExistence type="predicted"/>
<dbReference type="Proteomes" id="UP000631114">
    <property type="component" value="Unassembled WGS sequence"/>
</dbReference>
<protein>
    <submittedName>
        <fullName evidence="2">Uncharacterized protein</fullName>
    </submittedName>
</protein>
<organism evidence="2 3">
    <name type="scientific">Coptis chinensis</name>
    <dbReference type="NCBI Taxonomy" id="261450"/>
    <lineage>
        <taxon>Eukaryota</taxon>
        <taxon>Viridiplantae</taxon>
        <taxon>Streptophyta</taxon>
        <taxon>Embryophyta</taxon>
        <taxon>Tracheophyta</taxon>
        <taxon>Spermatophyta</taxon>
        <taxon>Magnoliopsida</taxon>
        <taxon>Ranunculales</taxon>
        <taxon>Ranunculaceae</taxon>
        <taxon>Coptidoideae</taxon>
        <taxon>Coptis</taxon>
    </lineage>
</organism>
<reference evidence="2 3" key="1">
    <citation type="submission" date="2020-10" db="EMBL/GenBank/DDBJ databases">
        <title>The Coptis chinensis genome and diversification of protoberbering-type alkaloids.</title>
        <authorList>
            <person name="Wang B."/>
            <person name="Shu S."/>
            <person name="Song C."/>
            <person name="Liu Y."/>
        </authorList>
    </citation>
    <scope>NUCLEOTIDE SEQUENCE [LARGE SCALE GENOMIC DNA]</scope>
    <source>
        <strain evidence="2">HL-2020</strain>
        <tissue evidence="2">Leaf</tissue>
    </source>
</reference>
<accession>A0A835I3B3</accession>
<gene>
    <name evidence="2" type="ORF">IFM89_011915</name>
</gene>
<evidence type="ECO:0000313" key="3">
    <source>
        <dbReference type="Proteomes" id="UP000631114"/>
    </source>
</evidence>